<dbReference type="InterPro" id="IPR005346">
    <property type="entry name" value="RnfH"/>
</dbReference>
<proteinExistence type="inferred from homology"/>
<evidence type="ECO:0000256" key="2">
    <source>
        <dbReference type="HAMAP-Rule" id="MF_00460"/>
    </source>
</evidence>
<dbReference type="OrthoDB" id="9796575at2"/>
<dbReference type="PANTHER" id="PTHR37483">
    <property type="entry name" value="UPF0125 PROTEIN RATB"/>
    <property type="match status" value="1"/>
</dbReference>
<dbReference type="HAMAP" id="MF_00460">
    <property type="entry name" value="UPF0125_RnfH"/>
    <property type="match status" value="1"/>
</dbReference>
<dbReference type="Proteomes" id="UP000030017">
    <property type="component" value="Unassembled WGS sequence"/>
</dbReference>
<dbReference type="InterPro" id="IPR037021">
    <property type="entry name" value="RnfH_sf"/>
</dbReference>
<comment type="similarity">
    <text evidence="1 2">Belongs to the UPF0125 (RnfH) family.</text>
</comment>
<dbReference type="Pfam" id="PF03658">
    <property type="entry name" value="Ub-RnfH"/>
    <property type="match status" value="1"/>
</dbReference>
<accession>A0A0A0EPK6</accession>
<gene>
    <name evidence="3" type="ORF">N792_07605</name>
</gene>
<comment type="caution">
    <text evidence="3">The sequence shown here is derived from an EMBL/GenBank/DDBJ whole genome shotgun (WGS) entry which is preliminary data.</text>
</comment>
<reference evidence="3 4" key="1">
    <citation type="submission" date="2013-08" db="EMBL/GenBank/DDBJ databases">
        <title>Genome sequencing of Lysobacter.</title>
        <authorList>
            <person name="Zhang S."/>
            <person name="Wang G."/>
        </authorList>
    </citation>
    <scope>NUCLEOTIDE SEQUENCE [LARGE SCALE GENOMIC DNA]</scope>
    <source>
        <strain evidence="3 4">Ko07</strain>
    </source>
</reference>
<name>A0A0A0EPK6_9GAMM</name>
<evidence type="ECO:0000313" key="4">
    <source>
        <dbReference type="Proteomes" id="UP000030017"/>
    </source>
</evidence>
<dbReference type="EMBL" id="AVPS01000004">
    <property type="protein sequence ID" value="KGM52180.1"/>
    <property type="molecule type" value="Genomic_DNA"/>
</dbReference>
<dbReference type="NCBIfam" id="NF002490">
    <property type="entry name" value="PRK01777.1"/>
    <property type="match status" value="1"/>
</dbReference>
<keyword evidence="4" id="KW-1185">Reference proteome</keyword>
<dbReference type="SUPFAM" id="SSF54285">
    <property type="entry name" value="MoaD/ThiS"/>
    <property type="match status" value="1"/>
</dbReference>
<dbReference type="Gene3D" id="3.10.20.280">
    <property type="entry name" value="RnfH-like"/>
    <property type="match status" value="1"/>
</dbReference>
<evidence type="ECO:0000256" key="1">
    <source>
        <dbReference type="ARBA" id="ARBA00010645"/>
    </source>
</evidence>
<organism evidence="3 4">
    <name type="scientific">Lysobacter concretionis Ko07 = DSM 16239</name>
    <dbReference type="NCBI Taxonomy" id="1122185"/>
    <lineage>
        <taxon>Bacteria</taxon>
        <taxon>Pseudomonadati</taxon>
        <taxon>Pseudomonadota</taxon>
        <taxon>Gammaproteobacteria</taxon>
        <taxon>Lysobacterales</taxon>
        <taxon>Lysobacteraceae</taxon>
        <taxon>Novilysobacter</taxon>
    </lineage>
</organism>
<sequence length="86" mass="9353">MKVGVICAWPGRHEWIELELSPGACVGDALKASGMDRIDGITGYAVFGINAALETPLHDGDRVELLRPLTIDPKEARRRRARKSGA</sequence>
<dbReference type="PANTHER" id="PTHR37483:SF1">
    <property type="entry name" value="UPF0125 PROTEIN RATB"/>
    <property type="match status" value="1"/>
</dbReference>
<evidence type="ECO:0000313" key="3">
    <source>
        <dbReference type="EMBL" id="KGM52180.1"/>
    </source>
</evidence>
<dbReference type="STRING" id="1122185.N792_07605"/>
<dbReference type="eggNOG" id="COG2914">
    <property type="taxonomic scope" value="Bacteria"/>
</dbReference>
<protein>
    <recommendedName>
        <fullName evidence="2">UPF0125 protein N792_07605</fullName>
    </recommendedName>
</protein>
<dbReference type="AlphaFoldDB" id="A0A0A0EPK6"/>
<dbReference type="InterPro" id="IPR016155">
    <property type="entry name" value="Mopterin_synth/thiamin_S_b"/>
</dbReference>